<dbReference type="Proteomes" id="UP001162156">
    <property type="component" value="Unassembled WGS sequence"/>
</dbReference>
<evidence type="ECO:0000313" key="1">
    <source>
        <dbReference type="EMBL" id="KAJ8942256.1"/>
    </source>
</evidence>
<organism evidence="1 2">
    <name type="scientific">Rhamnusium bicolor</name>
    <dbReference type="NCBI Taxonomy" id="1586634"/>
    <lineage>
        <taxon>Eukaryota</taxon>
        <taxon>Metazoa</taxon>
        <taxon>Ecdysozoa</taxon>
        <taxon>Arthropoda</taxon>
        <taxon>Hexapoda</taxon>
        <taxon>Insecta</taxon>
        <taxon>Pterygota</taxon>
        <taxon>Neoptera</taxon>
        <taxon>Endopterygota</taxon>
        <taxon>Coleoptera</taxon>
        <taxon>Polyphaga</taxon>
        <taxon>Cucujiformia</taxon>
        <taxon>Chrysomeloidea</taxon>
        <taxon>Cerambycidae</taxon>
        <taxon>Lepturinae</taxon>
        <taxon>Rhagiini</taxon>
        <taxon>Rhamnusium</taxon>
    </lineage>
</organism>
<proteinExistence type="predicted"/>
<reference evidence="1" key="1">
    <citation type="journal article" date="2023" name="Insect Mol. Biol.">
        <title>Genome sequencing provides insights into the evolution of gene families encoding plant cell wall-degrading enzymes in longhorned beetles.</title>
        <authorList>
            <person name="Shin N.R."/>
            <person name="Okamura Y."/>
            <person name="Kirsch R."/>
            <person name="Pauchet Y."/>
        </authorList>
    </citation>
    <scope>NUCLEOTIDE SEQUENCE</scope>
    <source>
        <strain evidence="1">RBIC_L_NR</strain>
    </source>
</reference>
<evidence type="ECO:0000313" key="2">
    <source>
        <dbReference type="Proteomes" id="UP001162156"/>
    </source>
</evidence>
<sequence>MLWFNKVSYQWIDIIVEHTNYTITDLCIKNGDTAIFTNLKDKIEVKAWFGLFCLNGVFKSAQEDTNSLWATDGIGRDIFKLTMSLK</sequence>
<keyword evidence="2" id="KW-1185">Reference proteome</keyword>
<accession>A0AAV8XT24</accession>
<dbReference type="EMBL" id="JANEYF010002787">
    <property type="protein sequence ID" value="KAJ8942256.1"/>
    <property type="molecule type" value="Genomic_DNA"/>
</dbReference>
<name>A0AAV8XT24_9CUCU</name>
<dbReference type="AlphaFoldDB" id="A0AAV8XT24"/>
<gene>
    <name evidence="1" type="ORF">NQ314_010110</name>
</gene>
<comment type="caution">
    <text evidence="1">The sequence shown here is derived from an EMBL/GenBank/DDBJ whole genome shotgun (WGS) entry which is preliminary data.</text>
</comment>
<protein>
    <submittedName>
        <fullName evidence="1">Uncharacterized protein</fullName>
    </submittedName>
</protein>